<comment type="caution">
    <text evidence="2">The sequence shown here is derived from an EMBL/GenBank/DDBJ whole genome shotgun (WGS) entry which is preliminary data.</text>
</comment>
<feature type="region of interest" description="Disordered" evidence="1">
    <location>
        <begin position="1"/>
        <end position="20"/>
    </location>
</feature>
<name>A0A9P8PTT2_9ASCO</name>
<gene>
    <name evidence="2" type="ORF">OGATHE_000990</name>
</gene>
<feature type="region of interest" description="Disordered" evidence="1">
    <location>
        <begin position="76"/>
        <end position="101"/>
    </location>
</feature>
<evidence type="ECO:0000256" key="1">
    <source>
        <dbReference type="SAM" id="MobiDB-lite"/>
    </source>
</evidence>
<protein>
    <submittedName>
        <fullName evidence="2">Uncharacterized protein</fullName>
    </submittedName>
</protein>
<proteinExistence type="predicted"/>
<dbReference type="OrthoDB" id="3981267at2759"/>
<dbReference type="Proteomes" id="UP000788993">
    <property type="component" value="Unassembled WGS sequence"/>
</dbReference>
<accession>A0A9P8PTT2</accession>
<reference evidence="2" key="2">
    <citation type="submission" date="2021-01" db="EMBL/GenBank/DDBJ databases">
        <authorList>
            <person name="Schikora-Tamarit M.A."/>
        </authorList>
    </citation>
    <scope>NUCLEOTIDE SEQUENCE</scope>
    <source>
        <strain evidence="2">NCAIM Y.01608</strain>
    </source>
</reference>
<evidence type="ECO:0000313" key="3">
    <source>
        <dbReference type="Proteomes" id="UP000788993"/>
    </source>
</evidence>
<reference evidence="2" key="1">
    <citation type="journal article" date="2021" name="Open Biol.">
        <title>Shared evolutionary footprints suggest mitochondrial oxidative damage underlies multiple complex I losses in fungi.</title>
        <authorList>
            <person name="Schikora-Tamarit M.A."/>
            <person name="Marcet-Houben M."/>
            <person name="Nosek J."/>
            <person name="Gabaldon T."/>
        </authorList>
    </citation>
    <scope>NUCLEOTIDE SEQUENCE</scope>
    <source>
        <strain evidence="2">NCAIM Y.01608</strain>
    </source>
</reference>
<dbReference type="AlphaFoldDB" id="A0A9P8PTT2"/>
<keyword evidence="3" id="KW-1185">Reference proteome</keyword>
<evidence type="ECO:0000313" key="2">
    <source>
        <dbReference type="EMBL" id="KAH3677515.1"/>
    </source>
</evidence>
<dbReference type="EMBL" id="JAEUBD010000108">
    <property type="protein sequence ID" value="KAH3677515.1"/>
    <property type="molecule type" value="Genomic_DNA"/>
</dbReference>
<organism evidence="2 3">
    <name type="scientific">Ogataea polymorpha</name>
    <dbReference type="NCBI Taxonomy" id="460523"/>
    <lineage>
        <taxon>Eukaryota</taxon>
        <taxon>Fungi</taxon>
        <taxon>Dikarya</taxon>
        <taxon>Ascomycota</taxon>
        <taxon>Saccharomycotina</taxon>
        <taxon>Pichiomycetes</taxon>
        <taxon>Pichiales</taxon>
        <taxon>Pichiaceae</taxon>
        <taxon>Ogataea</taxon>
    </lineage>
</organism>
<sequence length="242" mass="27989">MMAYTPEHPHSMPNPATQSKPQCKFIPQFTNNEQKNCYNLFKELQDTPKTNGELAVSGSPVPIGQLTPFLVANQHPRKLSNNTPRKQRQHDHSPLSPSIQPIFILPSDHDRDMMSYTEIQKFPSEFNPRQAANMPHKEKVDKWIVNVPAYPHQGKETWYNECYPSVVELSTASTPDESDVDFASHQDIIEFQSRMITFLVNRSYYNDPTEDINRGEEFEEANLAEYSYETNEADFNYHEGIY</sequence>